<evidence type="ECO:0000313" key="3">
    <source>
        <dbReference type="Proteomes" id="UP000324222"/>
    </source>
</evidence>
<feature type="compositionally biased region" description="Polar residues" evidence="1">
    <location>
        <begin position="8"/>
        <end position="19"/>
    </location>
</feature>
<accession>A0A5B7GCX8</accession>
<gene>
    <name evidence="2" type="ORF">E2C01_049384</name>
</gene>
<evidence type="ECO:0000256" key="1">
    <source>
        <dbReference type="SAM" id="MobiDB-lite"/>
    </source>
</evidence>
<evidence type="ECO:0000313" key="2">
    <source>
        <dbReference type="EMBL" id="MPC55449.1"/>
    </source>
</evidence>
<sequence>MATHHQTRNNPPSKAQTCSGGRGRQSKVKGAGKLQETLQNFYTRCLADGGREIVGCGRGGGLRCGLGVKWVTGWKTYIVGEHVG</sequence>
<proteinExistence type="predicted"/>
<dbReference type="EMBL" id="VSRR010013189">
    <property type="protein sequence ID" value="MPC55449.1"/>
    <property type="molecule type" value="Genomic_DNA"/>
</dbReference>
<protein>
    <submittedName>
        <fullName evidence="2">Uncharacterized protein</fullName>
    </submittedName>
</protein>
<comment type="caution">
    <text evidence="2">The sequence shown here is derived from an EMBL/GenBank/DDBJ whole genome shotgun (WGS) entry which is preliminary data.</text>
</comment>
<name>A0A5B7GCX8_PORTR</name>
<keyword evidence="3" id="KW-1185">Reference proteome</keyword>
<dbReference type="AlphaFoldDB" id="A0A5B7GCX8"/>
<feature type="region of interest" description="Disordered" evidence="1">
    <location>
        <begin position="1"/>
        <end position="31"/>
    </location>
</feature>
<organism evidence="2 3">
    <name type="scientific">Portunus trituberculatus</name>
    <name type="common">Swimming crab</name>
    <name type="synonym">Neptunus trituberculatus</name>
    <dbReference type="NCBI Taxonomy" id="210409"/>
    <lineage>
        <taxon>Eukaryota</taxon>
        <taxon>Metazoa</taxon>
        <taxon>Ecdysozoa</taxon>
        <taxon>Arthropoda</taxon>
        <taxon>Crustacea</taxon>
        <taxon>Multicrustacea</taxon>
        <taxon>Malacostraca</taxon>
        <taxon>Eumalacostraca</taxon>
        <taxon>Eucarida</taxon>
        <taxon>Decapoda</taxon>
        <taxon>Pleocyemata</taxon>
        <taxon>Brachyura</taxon>
        <taxon>Eubrachyura</taxon>
        <taxon>Portunoidea</taxon>
        <taxon>Portunidae</taxon>
        <taxon>Portuninae</taxon>
        <taxon>Portunus</taxon>
    </lineage>
</organism>
<reference evidence="2 3" key="1">
    <citation type="submission" date="2019-05" db="EMBL/GenBank/DDBJ databases">
        <title>Another draft genome of Portunus trituberculatus and its Hox gene families provides insights of decapod evolution.</title>
        <authorList>
            <person name="Jeong J.-H."/>
            <person name="Song I."/>
            <person name="Kim S."/>
            <person name="Choi T."/>
            <person name="Kim D."/>
            <person name="Ryu S."/>
            <person name="Kim W."/>
        </authorList>
    </citation>
    <scope>NUCLEOTIDE SEQUENCE [LARGE SCALE GENOMIC DNA]</scope>
    <source>
        <tissue evidence="2">Muscle</tissue>
    </source>
</reference>
<dbReference type="Proteomes" id="UP000324222">
    <property type="component" value="Unassembled WGS sequence"/>
</dbReference>